<dbReference type="InterPro" id="IPR057670">
    <property type="entry name" value="SH3_retrovirus"/>
</dbReference>
<evidence type="ECO:0000313" key="8">
    <source>
        <dbReference type="Proteomes" id="UP001231189"/>
    </source>
</evidence>
<feature type="domain" description="Integrase catalytic" evidence="6">
    <location>
        <begin position="31"/>
        <end position="207"/>
    </location>
</feature>
<keyword evidence="2" id="KW-0378">Hydrolase</keyword>
<dbReference type="InterPro" id="IPR043502">
    <property type="entry name" value="DNA/RNA_pol_sf"/>
</dbReference>
<dbReference type="Proteomes" id="UP001231189">
    <property type="component" value="Unassembled WGS sequence"/>
</dbReference>
<dbReference type="GO" id="GO:0015074">
    <property type="term" value="P:DNA integration"/>
    <property type="evidence" value="ECO:0007669"/>
    <property type="project" value="InterPro"/>
</dbReference>
<dbReference type="PROSITE" id="PS50994">
    <property type="entry name" value="INTEGRASE"/>
    <property type="match status" value="1"/>
</dbReference>
<proteinExistence type="predicted"/>
<evidence type="ECO:0000259" key="6">
    <source>
        <dbReference type="PROSITE" id="PS50994"/>
    </source>
</evidence>
<feature type="non-terminal residue" evidence="7">
    <location>
        <position position="1"/>
    </location>
</feature>
<dbReference type="SUPFAM" id="SSF53098">
    <property type="entry name" value="Ribonuclease H-like"/>
    <property type="match status" value="1"/>
</dbReference>
<evidence type="ECO:0000259" key="5">
    <source>
        <dbReference type="PROSITE" id="PS50158"/>
    </source>
</evidence>
<dbReference type="Gene3D" id="4.10.60.10">
    <property type="entry name" value="Zinc finger, CCHC-type"/>
    <property type="match status" value="1"/>
</dbReference>
<dbReference type="AlphaFoldDB" id="A0AAD8Q087"/>
<keyword evidence="3" id="KW-0862">Zinc</keyword>
<dbReference type="InterPro" id="IPR036875">
    <property type="entry name" value="Znf_CCHC_sf"/>
</dbReference>
<dbReference type="PANTHER" id="PTHR42648:SF27">
    <property type="entry name" value="RNA-DIRECTED DNA POLYMERASE"/>
    <property type="match status" value="1"/>
</dbReference>
<feature type="domain" description="CCHC-type" evidence="5">
    <location>
        <begin position="747"/>
        <end position="761"/>
    </location>
</feature>
<evidence type="ECO:0000256" key="1">
    <source>
        <dbReference type="ARBA" id="ARBA00022723"/>
    </source>
</evidence>
<dbReference type="InterPro" id="IPR039537">
    <property type="entry name" value="Retrotran_Ty1/copia-like"/>
</dbReference>
<feature type="region of interest" description="Disordered" evidence="4">
    <location>
        <begin position="283"/>
        <end position="316"/>
    </location>
</feature>
<dbReference type="Pfam" id="PF25597">
    <property type="entry name" value="SH3_retrovirus"/>
    <property type="match status" value="1"/>
</dbReference>
<sequence length="895" mass="102439">KRMKKLHTDGLLESLDFESLDRCEACLMGKMTKTPFSGMMERATDLLKIIHTDVCGPMSVASRGGYRYVLTFTDDLSRYEYIYFMKHKSKTFEKFKEFQSEVENQRNKKIKFLRSDRGGEYLSYEFGMHLKKCGILSQLTPPGTPQRNGVSERRNRTLLDMVHSMMSLTDLPLSFWSYALETAAFTLNRAPSKSVETTPYELWFNKKPKLSFLKVWGCEAYVKKLQPDKLEPKSEKCVFIGYPKETIGYTFYHRSEGKIFVAKNGTFLEKEFLTKEYRKLYTVPPTPATEEANDNDHETSNEETTEPRRSTRERATPDWYDPCLNVMIVDNNDEDPATYEEAMMSPDSNKWQEAMKSEMGSMYDNKVWTLVDLPDSRKAVENKWIFKRKTDADGNITVYKARLVAKGFRQIQGVDYDETFSPVAKLKSVRILLAIAAFFDYEIWQMDVKMAFLNGDIEEELYMVQPKGFVDPKNADKVCKLQRSIYGLKQASRSWNRRFDKVIKDFGFIQCHGEACIYKKVSGSSVAFLILYVDDILLIGNDIELLSSVKGYLNNSFSMKDLGEASYILGIKIYRDRSRRLIRPPTMPQGLEAMLYPSHKTTEESLLQTTRTTATVATTTWRPLKRKKHLRICQTLVPETIRKGRTSTTRKEEKRTETLTSYQGKPIPMPMAPPTRNNSRAPANQIHTEHAKMTDAINILAMERKALRHQHAKKDYLIARLRVKIASLEQLIPIPHHAPRAKSNVTCYTCGVMGHYSNKCPVKAANNAPRTGSHAVPIAQTNKSTATCYECGTVGHYSNECRKKLAKIATNPAAPAQQRRRIATRRKFAPNYPNNRNGRYYNLAATEAQEASQNMPSMCPAKSYHPISPRNLTLLKISGRDLFKGEGFVTPQISK</sequence>
<dbReference type="GO" id="GO:0003676">
    <property type="term" value="F:nucleic acid binding"/>
    <property type="evidence" value="ECO:0007669"/>
    <property type="project" value="InterPro"/>
</dbReference>
<dbReference type="InterPro" id="IPR001878">
    <property type="entry name" value="Znf_CCHC"/>
</dbReference>
<dbReference type="Gene3D" id="3.30.420.10">
    <property type="entry name" value="Ribonuclease H-like superfamily/Ribonuclease H"/>
    <property type="match status" value="1"/>
</dbReference>
<protein>
    <submittedName>
        <fullName evidence="7">Uncharacterized protein</fullName>
    </submittedName>
</protein>
<dbReference type="SUPFAM" id="SSF56672">
    <property type="entry name" value="DNA/RNA polymerases"/>
    <property type="match status" value="1"/>
</dbReference>
<gene>
    <name evidence="7" type="ORF">QYE76_008217</name>
</gene>
<dbReference type="InterPro" id="IPR001584">
    <property type="entry name" value="Integrase_cat-core"/>
</dbReference>
<dbReference type="GO" id="GO:0008270">
    <property type="term" value="F:zinc ion binding"/>
    <property type="evidence" value="ECO:0007669"/>
    <property type="project" value="UniProtKB-KW"/>
</dbReference>
<keyword evidence="1" id="KW-0479">Metal-binding</keyword>
<reference evidence="7" key="1">
    <citation type="submission" date="2023-07" db="EMBL/GenBank/DDBJ databases">
        <title>A chromosome-level genome assembly of Lolium multiflorum.</title>
        <authorList>
            <person name="Chen Y."/>
            <person name="Copetti D."/>
            <person name="Kolliker R."/>
            <person name="Studer B."/>
        </authorList>
    </citation>
    <scope>NUCLEOTIDE SEQUENCE</scope>
    <source>
        <strain evidence="7">02402/16</strain>
        <tissue evidence="7">Leaf</tissue>
    </source>
</reference>
<organism evidence="7 8">
    <name type="scientific">Lolium multiflorum</name>
    <name type="common">Italian ryegrass</name>
    <name type="synonym">Lolium perenne subsp. multiflorum</name>
    <dbReference type="NCBI Taxonomy" id="4521"/>
    <lineage>
        <taxon>Eukaryota</taxon>
        <taxon>Viridiplantae</taxon>
        <taxon>Streptophyta</taxon>
        <taxon>Embryophyta</taxon>
        <taxon>Tracheophyta</taxon>
        <taxon>Spermatophyta</taxon>
        <taxon>Magnoliopsida</taxon>
        <taxon>Liliopsida</taxon>
        <taxon>Poales</taxon>
        <taxon>Poaceae</taxon>
        <taxon>BOP clade</taxon>
        <taxon>Pooideae</taxon>
        <taxon>Poodae</taxon>
        <taxon>Poeae</taxon>
        <taxon>Poeae Chloroplast Group 2 (Poeae type)</taxon>
        <taxon>Loliodinae</taxon>
        <taxon>Loliinae</taxon>
        <taxon>Lolium</taxon>
    </lineage>
</organism>
<evidence type="ECO:0000256" key="4">
    <source>
        <dbReference type="SAM" id="MobiDB-lite"/>
    </source>
</evidence>
<dbReference type="SMART" id="SM00343">
    <property type="entry name" value="ZnF_C2HC"/>
    <property type="match status" value="2"/>
</dbReference>
<dbReference type="InterPro" id="IPR012337">
    <property type="entry name" value="RNaseH-like_sf"/>
</dbReference>
<dbReference type="SUPFAM" id="SSF57756">
    <property type="entry name" value="Retrovirus zinc finger-like domains"/>
    <property type="match status" value="1"/>
</dbReference>
<dbReference type="InterPro" id="IPR013103">
    <property type="entry name" value="RVT_2"/>
</dbReference>
<dbReference type="EMBL" id="JAUUTY010000724">
    <property type="protein sequence ID" value="KAK1593393.1"/>
    <property type="molecule type" value="Genomic_DNA"/>
</dbReference>
<dbReference type="InterPro" id="IPR036397">
    <property type="entry name" value="RNaseH_sf"/>
</dbReference>
<dbReference type="Pfam" id="PF07727">
    <property type="entry name" value="RVT_2"/>
    <property type="match status" value="1"/>
</dbReference>
<name>A0AAD8Q087_LOLMU</name>
<dbReference type="PANTHER" id="PTHR42648">
    <property type="entry name" value="TRANSPOSASE, PUTATIVE-RELATED"/>
    <property type="match status" value="1"/>
</dbReference>
<feature type="region of interest" description="Disordered" evidence="4">
    <location>
        <begin position="644"/>
        <end position="681"/>
    </location>
</feature>
<dbReference type="GO" id="GO:0016787">
    <property type="term" value="F:hydrolase activity"/>
    <property type="evidence" value="ECO:0007669"/>
    <property type="project" value="UniProtKB-KW"/>
</dbReference>
<feature type="compositionally biased region" description="Basic and acidic residues" evidence="4">
    <location>
        <begin position="294"/>
        <end position="316"/>
    </location>
</feature>
<dbReference type="Pfam" id="PF00665">
    <property type="entry name" value="rve"/>
    <property type="match status" value="1"/>
</dbReference>
<evidence type="ECO:0000256" key="2">
    <source>
        <dbReference type="ARBA" id="ARBA00022801"/>
    </source>
</evidence>
<comment type="caution">
    <text evidence="7">The sequence shown here is derived from an EMBL/GenBank/DDBJ whole genome shotgun (WGS) entry which is preliminary data.</text>
</comment>
<accession>A0AAD8Q087</accession>
<keyword evidence="3" id="KW-0863">Zinc-finger</keyword>
<evidence type="ECO:0000313" key="7">
    <source>
        <dbReference type="EMBL" id="KAK1593393.1"/>
    </source>
</evidence>
<dbReference type="Pfam" id="PF00098">
    <property type="entry name" value="zf-CCHC"/>
    <property type="match status" value="2"/>
</dbReference>
<keyword evidence="8" id="KW-1185">Reference proteome</keyword>
<evidence type="ECO:0000256" key="3">
    <source>
        <dbReference type="PROSITE-ProRule" id="PRU00047"/>
    </source>
</evidence>
<dbReference type="PROSITE" id="PS50158">
    <property type="entry name" value="ZF_CCHC"/>
    <property type="match status" value="2"/>
</dbReference>
<feature type="domain" description="CCHC-type" evidence="5">
    <location>
        <begin position="788"/>
        <end position="803"/>
    </location>
</feature>